<sequence>MVKPAVDLLTIMAHPDDAELWAGATIAAAASAIIAVAAHDPVRDAEAAGGASILGARLELLLELSIRSVQQLLRRVGPQVVVTHHVDDVHPDHRRTAELVIRALPDVVIETGLPARVYMCDGYNNLDRHGRPIYLPVMINVSGQWDTKVRALQSHTSQPIAEHFGPMAEVLGRLHGLRIGARYAEAFAPVPVLGRLPEAAGLSGLRPKSVGDDAG</sequence>
<evidence type="ECO:0000256" key="1">
    <source>
        <dbReference type="ARBA" id="ARBA00022833"/>
    </source>
</evidence>
<name>A0ABY8WTD0_9ACTN</name>
<keyword evidence="1" id="KW-0862">Zinc</keyword>
<dbReference type="PANTHER" id="PTHR12993">
    <property type="entry name" value="N-ACETYLGLUCOSAMINYL-PHOSPHATIDYLINOSITOL DE-N-ACETYLASE-RELATED"/>
    <property type="match status" value="1"/>
</dbReference>
<protein>
    <submittedName>
        <fullName evidence="2">GlcNAc-PI de-N-acetylase</fullName>
    </submittedName>
</protein>
<dbReference type="InterPro" id="IPR003737">
    <property type="entry name" value="GlcNAc_PI_deacetylase-related"/>
</dbReference>
<dbReference type="Pfam" id="PF02585">
    <property type="entry name" value="PIG-L"/>
    <property type="match status" value="1"/>
</dbReference>
<dbReference type="Proteomes" id="UP001240150">
    <property type="component" value="Chromosome"/>
</dbReference>
<evidence type="ECO:0000313" key="3">
    <source>
        <dbReference type="Proteomes" id="UP001240150"/>
    </source>
</evidence>
<evidence type="ECO:0000313" key="2">
    <source>
        <dbReference type="EMBL" id="WIN00063.1"/>
    </source>
</evidence>
<dbReference type="SUPFAM" id="SSF102588">
    <property type="entry name" value="LmbE-like"/>
    <property type="match status" value="1"/>
</dbReference>
<dbReference type="Gene3D" id="3.40.50.10320">
    <property type="entry name" value="LmbE-like"/>
    <property type="match status" value="1"/>
</dbReference>
<accession>A0ABY8WTD0</accession>
<dbReference type="PANTHER" id="PTHR12993:SF11">
    <property type="entry name" value="N-ACETYLGLUCOSAMINYL-PHOSPHATIDYLINOSITOL DE-N-ACETYLASE"/>
    <property type="match status" value="1"/>
</dbReference>
<organism evidence="2 3">
    <name type="scientific">Actinoplanes oblitus</name>
    <dbReference type="NCBI Taxonomy" id="3040509"/>
    <lineage>
        <taxon>Bacteria</taxon>
        <taxon>Bacillati</taxon>
        <taxon>Actinomycetota</taxon>
        <taxon>Actinomycetes</taxon>
        <taxon>Micromonosporales</taxon>
        <taxon>Micromonosporaceae</taxon>
        <taxon>Actinoplanes</taxon>
    </lineage>
</organism>
<dbReference type="EMBL" id="CP126980">
    <property type="protein sequence ID" value="WIN00063.1"/>
    <property type="molecule type" value="Genomic_DNA"/>
</dbReference>
<dbReference type="RefSeq" id="WP_284921528.1">
    <property type="nucleotide sequence ID" value="NZ_CP126980.1"/>
</dbReference>
<keyword evidence="3" id="KW-1185">Reference proteome</keyword>
<proteinExistence type="predicted"/>
<reference evidence="2 3" key="1">
    <citation type="submission" date="2023-06" db="EMBL/GenBank/DDBJ databases">
        <authorList>
            <person name="Yushchuk O."/>
            <person name="Binda E."/>
            <person name="Ruckert-Reed C."/>
            <person name="Fedorenko V."/>
            <person name="Kalinowski J."/>
            <person name="Marinelli F."/>
        </authorList>
    </citation>
    <scope>NUCLEOTIDE SEQUENCE [LARGE SCALE GENOMIC DNA]</scope>
    <source>
        <strain evidence="2 3">NRRL 3884</strain>
    </source>
</reference>
<dbReference type="InterPro" id="IPR024078">
    <property type="entry name" value="LmbE-like_dom_sf"/>
</dbReference>
<gene>
    <name evidence="2" type="ORF">ACTOB_003742</name>
</gene>